<evidence type="ECO:0000256" key="1">
    <source>
        <dbReference type="ARBA" id="ARBA00001966"/>
    </source>
</evidence>
<dbReference type="GO" id="GO:0046872">
    <property type="term" value="F:metal ion binding"/>
    <property type="evidence" value="ECO:0007669"/>
    <property type="project" value="UniProtKB-KW"/>
</dbReference>
<dbReference type="CDD" id="cd01335">
    <property type="entry name" value="Radical_SAM"/>
    <property type="match status" value="1"/>
</dbReference>
<dbReference type="Proteomes" id="UP000321310">
    <property type="component" value="Unassembled WGS sequence"/>
</dbReference>
<dbReference type="AlphaFoldDB" id="A0A5C7DLJ6"/>
<keyword evidence="5" id="KW-0408">Iron</keyword>
<dbReference type="SFLD" id="SFLDS00029">
    <property type="entry name" value="Radical_SAM"/>
    <property type="match status" value="1"/>
</dbReference>
<dbReference type="RefSeq" id="WP_147575864.1">
    <property type="nucleotide sequence ID" value="NZ_VOWB01000068.1"/>
</dbReference>
<keyword evidence="2" id="KW-0004">4Fe-4S</keyword>
<dbReference type="InterPro" id="IPR013785">
    <property type="entry name" value="Aldolase_TIM"/>
</dbReference>
<dbReference type="PANTHER" id="PTHR43787:SF10">
    <property type="entry name" value="COFACTOR MODIFYING PROTEIN"/>
    <property type="match status" value="1"/>
</dbReference>
<evidence type="ECO:0000256" key="3">
    <source>
        <dbReference type="ARBA" id="ARBA00022691"/>
    </source>
</evidence>
<dbReference type="InterPro" id="IPR007197">
    <property type="entry name" value="rSAM"/>
</dbReference>
<evidence type="ECO:0000256" key="2">
    <source>
        <dbReference type="ARBA" id="ARBA00022485"/>
    </source>
</evidence>
<evidence type="ECO:0000259" key="8">
    <source>
        <dbReference type="Pfam" id="PF13186"/>
    </source>
</evidence>
<feature type="domain" description="Radical SAM core" evidence="7">
    <location>
        <begin position="8"/>
        <end position="111"/>
    </location>
</feature>
<name>A0A5C7DLJ6_9BACT</name>
<evidence type="ECO:0000256" key="6">
    <source>
        <dbReference type="ARBA" id="ARBA00023014"/>
    </source>
</evidence>
<evidence type="ECO:0000256" key="5">
    <source>
        <dbReference type="ARBA" id="ARBA00023004"/>
    </source>
</evidence>
<evidence type="ECO:0000259" key="7">
    <source>
        <dbReference type="Pfam" id="PF04055"/>
    </source>
</evidence>
<dbReference type="Pfam" id="PF04055">
    <property type="entry name" value="Radical_SAM"/>
    <property type="match status" value="1"/>
</dbReference>
<keyword evidence="6" id="KW-0411">Iron-sulfur</keyword>
<dbReference type="Gene3D" id="3.20.20.70">
    <property type="entry name" value="Aldolase class I"/>
    <property type="match status" value="1"/>
</dbReference>
<dbReference type="SUPFAM" id="SSF102114">
    <property type="entry name" value="Radical SAM enzymes"/>
    <property type="match status" value="1"/>
</dbReference>
<comment type="cofactor">
    <cofactor evidence="1">
        <name>[4Fe-4S] cluster</name>
        <dbReference type="ChEBI" id="CHEBI:49883"/>
    </cofactor>
</comment>
<reference evidence="9 10" key="1">
    <citation type="submission" date="2019-07" db="EMBL/GenBank/DDBJ databases">
        <title>Rapid identification of Enteric Bacteria from Whole Genome Sequences (WGS) using Average Nucleotide Identity (ANI).</title>
        <authorList>
            <person name="Lane C."/>
        </authorList>
    </citation>
    <scope>NUCLEOTIDE SEQUENCE [LARGE SCALE GENOMIC DNA]</scope>
    <source>
        <strain evidence="9 10">2016D-0250</strain>
    </source>
</reference>
<accession>A0A5C7DLJ6</accession>
<evidence type="ECO:0000313" key="9">
    <source>
        <dbReference type="EMBL" id="TXE79650.1"/>
    </source>
</evidence>
<evidence type="ECO:0000313" key="10">
    <source>
        <dbReference type="Proteomes" id="UP000321310"/>
    </source>
</evidence>
<comment type="caution">
    <text evidence="9">The sequence shown here is derived from an EMBL/GenBank/DDBJ whole genome shotgun (WGS) entry which is preliminary data.</text>
</comment>
<dbReference type="InterPro" id="IPR058240">
    <property type="entry name" value="rSAM_sf"/>
</dbReference>
<evidence type="ECO:0000256" key="4">
    <source>
        <dbReference type="ARBA" id="ARBA00022723"/>
    </source>
</evidence>
<proteinExistence type="predicted"/>
<dbReference type="InterPro" id="IPR023885">
    <property type="entry name" value="4Fe4S-binding_SPASM_dom"/>
</dbReference>
<protein>
    <submittedName>
        <fullName evidence="9">Radical SAM/SPASM domain-containing protein</fullName>
    </submittedName>
</protein>
<dbReference type="PANTHER" id="PTHR43787">
    <property type="entry name" value="FEMO COFACTOR BIOSYNTHESIS PROTEIN NIFB-RELATED"/>
    <property type="match status" value="1"/>
</dbReference>
<dbReference type="EMBL" id="VOWB01000068">
    <property type="protein sequence ID" value="TXE79650.1"/>
    <property type="molecule type" value="Genomic_DNA"/>
</dbReference>
<dbReference type="GO" id="GO:0003824">
    <property type="term" value="F:catalytic activity"/>
    <property type="evidence" value="ECO:0007669"/>
    <property type="project" value="InterPro"/>
</dbReference>
<sequence>MQFEKIYIELSDVCGLKCDFCPSKKAQRKLMNIKDFEKICKSVQKRAKIYTFHVLGDPLKIDNLNEYLNLALKYNMQIELTTSGFYFDDEKIALILNAKNIRQINISLGAFLSQSKIKLERYFEPILNLIFYHVKNQLSSFINLRLWNLDKNFTPPLENERIYEFLEHNFTTKIQKQKVKNRLARHVILHQAKLFKWPSLEDKILRENGSCYALSKQIAILSDGSLVPCCLDTKGDIKLGNCFEKDFDELLKSPLYIELKEGFKQGILKAELCKRCEFYKAKL</sequence>
<dbReference type="GO" id="GO:0051539">
    <property type="term" value="F:4 iron, 4 sulfur cluster binding"/>
    <property type="evidence" value="ECO:0007669"/>
    <property type="project" value="UniProtKB-KW"/>
</dbReference>
<feature type="domain" description="4Fe4S-binding SPASM" evidence="8">
    <location>
        <begin position="211"/>
        <end position="277"/>
    </location>
</feature>
<keyword evidence="4" id="KW-0479">Metal-binding</keyword>
<organism evidence="9 10">
    <name type="scientific">Campylobacter peloridis</name>
    <dbReference type="NCBI Taxonomy" id="488546"/>
    <lineage>
        <taxon>Bacteria</taxon>
        <taxon>Pseudomonadati</taxon>
        <taxon>Campylobacterota</taxon>
        <taxon>Epsilonproteobacteria</taxon>
        <taxon>Campylobacterales</taxon>
        <taxon>Campylobacteraceae</taxon>
        <taxon>Campylobacter</taxon>
    </lineage>
</organism>
<gene>
    <name evidence="9" type="ORF">FPD46_06755</name>
</gene>
<dbReference type="Pfam" id="PF13186">
    <property type="entry name" value="SPASM"/>
    <property type="match status" value="1"/>
</dbReference>
<keyword evidence="3" id="KW-0949">S-adenosyl-L-methionine</keyword>